<dbReference type="GO" id="GO:0016740">
    <property type="term" value="F:transferase activity"/>
    <property type="evidence" value="ECO:0007669"/>
    <property type="project" value="UniProtKB-KW"/>
</dbReference>
<comment type="pathway">
    <text evidence="1 7">Cell wall biogenesis; peptidoglycan biosynthesis.</text>
</comment>
<organism evidence="10 11">
    <name type="scientific">Marivirga salinarum</name>
    <dbReference type="NCBI Taxonomy" id="3059078"/>
    <lineage>
        <taxon>Bacteria</taxon>
        <taxon>Pseudomonadati</taxon>
        <taxon>Bacteroidota</taxon>
        <taxon>Cytophagia</taxon>
        <taxon>Cytophagales</taxon>
        <taxon>Marivirgaceae</taxon>
        <taxon>Marivirga</taxon>
    </lineage>
</organism>
<evidence type="ECO:0000256" key="5">
    <source>
        <dbReference type="ARBA" id="ARBA00022984"/>
    </source>
</evidence>
<evidence type="ECO:0000256" key="1">
    <source>
        <dbReference type="ARBA" id="ARBA00004752"/>
    </source>
</evidence>
<gene>
    <name evidence="10" type="ORF">QYS49_37290</name>
</gene>
<comment type="similarity">
    <text evidence="2">Belongs to the YkuD family.</text>
</comment>
<dbReference type="GO" id="GO:0071555">
    <property type="term" value="P:cell wall organization"/>
    <property type="evidence" value="ECO:0007669"/>
    <property type="project" value="UniProtKB-UniRule"/>
</dbReference>
<dbReference type="RefSeq" id="WP_308347944.1">
    <property type="nucleotide sequence ID" value="NZ_CP129971.1"/>
</dbReference>
<evidence type="ECO:0000313" key="10">
    <source>
        <dbReference type="EMBL" id="WMN11127.1"/>
    </source>
</evidence>
<accession>A0AA51N9F3</accession>
<feature type="active site" description="Proton donor/acceptor" evidence="7">
    <location>
        <position position="435"/>
    </location>
</feature>
<evidence type="ECO:0000256" key="2">
    <source>
        <dbReference type="ARBA" id="ARBA00005992"/>
    </source>
</evidence>
<dbReference type="AlphaFoldDB" id="A0AA51N9F3"/>
<dbReference type="InterPro" id="IPR038063">
    <property type="entry name" value="Transpep_catalytic_dom"/>
</dbReference>
<evidence type="ECO:0000259" key="9">
    <source>
        <dbReference type="PROSITE" id="PS52029"/>
    </source>
</evidence>
<dbReference type="Pfam" id="PF01471">
    <property type="entry name" value="PG_binding_1"/>
    <property type="match status" value="1"/>
</dbReference>
<proteinExistence type="inferred from homology"/>
<evidence type="ECO:0000256" key="6">
    <source>
        <dbReference type="ARBA" id="ARBA00023316"/>
    </source>
</evidence>
<feature type="signal peptide" evidence="8">
    <location>
        <begin position="1"/>
        <end position="20"/>
    </location>
</feature>
<dbReference type="GO" id="GO:0004180">
    <property type="term" value="F:carboxypeptidase activity"/>
    <property type="evidence" value="ECO:0007669"/>
    <property type="project" value="UniProtKB-ARBA"/>
</dbReference>
<dbReference type="InterPro" id="IPR005490">
    <property type="entry name" value="LD_TPept_cat_dom"/>
</dbReference>
<reference evidence="10 11" key="1">
    <citation type="submission" date="2023-08" db="EMBL/GenBank/DDBJ databases">
        <title>Comparative genomics and taxonomic characterization of three novel marine species of genus Marivirga.</title>
        <authorList>
            <person name="Muhammad N."/>
            <person name="Kim S.-G."/>
        </authorList>
    </citation>
    <scope>NUCLEOTIDE SEQUENCE [LARGE SCALE GENOMIC DNA]</scope>
    <source>
        <strain evidence="10 11">BDSF4-3</strain>
    </source>
</reference>
<dbReference type="CDD" id="cd16913">
    <property type="entry name" value="YkuD_like"/>
    <property type="match status" value="1"/>
</dbReference>
<dbReference type="Gene3D" id="2.40.440.10">
    <property type="entry name" value="L,D-transpeptidase catalytic domain-like"/>
    <property type="match status" value="1"/>
</dbReference>
<dbReference type="SUPFAM" id="SSF47090">
    <property type="entry name" value="PGBD-like"/>
    <property type="match status" value="1"/>
</dbReference>
<dbReference type="InterPro" id="IPR045380">
    <property type="entry name" value="LD_TPept_scaffold_dom"/>
</dbReference>
<dbReference type="InterPro" id="IPR036365">
    <property type="entry name" value="PGBD-like_sf"/>
</dbReference>
<feature type="chain" id="PRO_5041278224" evidence="8">
    <location>
        <begin position="21"/>
        <end position="534"/>
    </location>
</feature>
<dbReference type="Pfam" id="PF20142">
    <property type="entry name" value="Scaffold"/>
    <property type="match status" value="1"/>
</dbReference>
<dbReference type="GO" id="GO:0008360">
    <property type="term" value="P:regulation of cell shape"/>
    <property type="evidence" value="ECO:0007669"/>
    <property type="project" value="UniProtKB-UniRule"/>
</dbReference>
<evidence type="ECO:0000313" key="11">
    <source>
        <dbReference type="Proteomes" id="UP001230496"/>
    </source>
</evidence>
<evidence type="ECO:0000256" key="8">
    <source>
        <dbReference type="SAM" id="SignalP"/>
    </source>
</evidence>
<dbReference type="InterPro" id="IPR036366">
    <property type="entry name" value="PGBDSf"/>
</dbReference>
<dbReference type="KEGG" id="msaa:QYS49_37290"/>
<name>A0AA51N9F3_9BACT</name>
<evidence type="ECO:0000256" key="7">
    <source>
        <dbReference type="PROSITE-ProRule" id="PRU01373"/>
    </source>
</evidence>
<keyword evidence="3" id="KW-0808">Transferase</keyword>
<keyword evidence="5 7" id="KW-0573">Peptidoglycan synthesis</keyword>
<keyword evidence="8" id="KW-0732">Signal</keyword>
<dbReference type="Gene3D" id="1.10.101.10">
    <property type="entry name" value="PGBD-like superfamily/PGBD"/>
    <property type="match status" value="1"/>
</dbReference>
<protein>
    <submittedName>
        <fullName evidence="10">L,D-transpeptidase family protein</fullName>
    </submittedName>
</protein>
<sequence length="534" mass="61569">MRSTLIFFFFIFLLSSQVQAQNEASEELTNHLRISIESLAANTYKINDATEIQCRSGIPEFYNLNGLNKIWNKEATSQLIEAVKSSFDEGLNPQDYHIDELIKYSALQEPSLIQQVEKEILFTDAYLLLASHLMSGKVDPVKIDAAWKVIKREGNPVNILIEASQKNNIEESLRSLKPNFKAYDRLKAQLKVYRELKGENNWELLPMGETLKKGNSDVRITEIRNRLFLFKDLKILRTDSTDFFDSNLESAVISFQKRHGLTADGAIGKETLAMMNLSPEDRINQIIINLDRCRWLPKELGSKYIMVNLPAYELELVVDSKVEFEMKVAVGKPFRQSPVFSSKMTYMVFNPYWTVPPTILYQDMIPAQAKNANHLKNLNIKVLNSQGAELDPAAIDWKSFKGSGFPYTLRQEPGKNNALGQVKFIYPNPYNVYMHDTNHKELFRQPDRALSSGCIRLSEPLVLAKYLLETDKNWKEEKMMEILKTSQNYTVILSQPYQVHLQYWTAFVDEQGTMNFRKDIYNRDTKVLKALLEN</sequence>
<dbReference type="PANTHER" id="PTHR41533">
    <property type="entry name" value="L,D-TRANSPEPTIDASE HI_1667-RELATED"/>
    <property type="match status" value="1"/>
</dbReference>
<evidence type="ECO:0000256" key="4">
    <source>
        <dbReference type="ARBA" id="ARBA00022960"/>
    </source>
</evidence>
<keyword evidence="4 7" id="KW-0133">Cell shape</keyword>
<keyword evidence="11" id="KW-1185">Reference proteome</keyword>
<feature type="domain" description="L,D-TPase catalytic" evidence="9">
    <location>
        <begin position="303"/>
        <end position="483"/>
    </location>
</feature>
<dbReference type="PANTHER" id="PTHR41533:SF2">
    <property type="entry name" value="BLR7131 PROTEIN"/>
    <property type="match status" value="1"/>
</dbReference>
<feature type="active site" description="Nucleophile" evidence="7">
    <location>
        <position position="454"/>
    </location>
</feature>
<dbReference type="InterPro" id="IPR052905">
    <property type="entry name" value="LD-transpeptidase_YkuD-like"/>
</dbReference>
<dbReference type="EMBL" id="CP129971">
    <property type="protein sequence ID" value="WMN11127.1"/>
    <property type="molecule type" value="Genomic_DNA"/>
</dbReference>
<keyword evidence="6 7" id="KW-0961">Cell wall biogenesis/degradation</keyword>
<dbReference type="Pfam" id="PF03734">
    <property type="entry name" value="YkuD"/>
    <property type="match status" value="1"/>
</dbReference>
<dbReference type="GO" id="GO:0009252">
    <property type="term" value="P:peptidoglycan biosynthetic process"/>
    <property type="evidence" value="ECO:0007669"/>
    <property type="project" value="UniProtKB-KW"/>
</dbReference>
<evidence type="ECO:0000256" key="3">
    <source>
        <dbReference type="ARBA" id="ARBA00022679"/>
    </source>
</evidence>
<dbReference type="Proteomes" id="UP001230496">
    <property type="component" value="Chromosome"/>
</dbReference>
<dbReference type="InterPro" id="IPR002477">
    <property type="entry name" value="Peptidoglycan-bd-like"/>
</dbReference>
<dbReference type="PROSITE" id="PS52029">
    <property type="entry name" value="LD_TPASE"/>
    <property type="match status" value="1"/>
</dbReference>
<dbReference type="SUPFAM" id="SSF141523">
    <property type="entry name" value="L,D-transpeptidase catalytic domain-like"/>
    <property type="match status" value="1"/>
</dbReference>